<comment type="function">
    <text evidence="5">A translational regulator that binds mRNA to regulate translation initiation and/or mRNA stability. Usually binds in the 5'-UTR at or near the Shine-Dalgarno sequence preventing ribosome-binding, thus repressing translation. Its main target seems to be the major flagellin gene, while its function is anatagonized by FliW.</text>
</comment>
<dbReference type="SUPFAM" id="SSF117130">
    <property type="entry name" value="CsrA-like"/>
    <property type="match status" value="1"/>
</dbReference>
<dbReference type="EMBL" id="QXTG01000001">
    <property type="protein sequence ID" value="RIX30303.1"/>
    <property type="molecule type" value="Genomic_DNA"/>
</dbReference>
<dbReference type="GO" id="GO:0005829">
    <property type="term" value="C:cytosol"/>
    <property type="evidence" value="ECO:0007669"/>
    <property type="project" value="TreeGrafter"/>
</dbReference>
<dbReference type="InterPro" id="IPR036107">
    <property type="entry name" value="CsrA_sf"/>
</dbReference>
<keyword evidence="4 5" id="KW-0694">RNA-binding</keyword>
<dbReference type="Proteomes" id="UP000265742">
    <property type="component" value="Unassembled WGS sequence"/>
</dbReference>
<dbReference type="Pfam" id="PF02599">
    <property type="entry name" value="CsrA"/>
    <property type="match status" value="1"/>
</dbReference>
<evidence type="ECO:0000256" key="3">
    <source>
        <dbReference type="ARBA" id="ARBA00022845"/>
    </source>
</evidence>
<evidence type="ECO:0000313" key="8">
    <source>
        <dbReference type="Proteomes" id="UP000265742"/>
    </source>
</evidence>
<feature type="compositionally biased region" description="Low complexity" evidence="6">
    <location>
        <begin position="81"/>
        <end position="94"/>
    </location>
</feature>
<dbReference type="FunFam" id="2.60.40.4380:FF:000002">
    <property type="entry name" value="Translational regulator CsrA"/>
    <property type="match status" value="1"/>
</dbReference>
<dbReference type="HAMAP" id="MF_00167">
    <property type="entry name" value="CsrA"/>
    <property type="match status" value="1"/>
</dbReference>
<comment type="subcellular location">
    <subcellularLocation>
        <location evidence="5">Cytoplasm</location>
    </subcellularLocation>
</comment>
<reference evidence="8" key="1">
    <citation type="submission" date="2018-09" db="EMBL/GenBank/DDBJ databases">
        <authorList>
            <person name="Kim I."/>
        </authorList>
    </citation>
    <scope>NUCLEOTIDE SEQUENCE [LARGE SCALE GENOMIC DNA]</scope>
    <source>
        <strain evidence="8">DD4a</strain>
    </source>
</reference>
<dbReference type="GO" id="GO:0044781">
    <property type="term" value="P:bacterial-type flagellum organization"/>
    <property type="evidence" value="ECO:0007669"/>
    <property type="project" value="UniProtKB-KW"/>
</dbReference>
<dbReference type="NCBIfam" id="TIGR00202">
    <property type="entry name" value="csrA"/>
    <property type="match status" value="1"/>
</dbReference>
<organism evidence="7 8">
    <name type="scientific">Amnibacterium setariae</name>
    <dbReference type="NCBI Taxonomy" id="2306585"/>
    <lineage>
        <taxon>Bacteria</taxon>
        <taxon>Bacillati</taxon>
        <taxon>Actinomycetota</taxon>
        <taxon>Actinomycetes</taxon>
        <taxon>Micrococcales</taxon>
        <taxon>Microbacteriaceae</taxon>
        <taxon>Amnibacterium</taxon>
    </lineage>
</organism>
<evidence type="ECO:0000256" key="1">
    <source>
        <dbReference type="ARBA" id="ARBA00022490"/>
    </source>
</evidence>
<comment type="subunit">
    <text evidence="5">Homodimer; the beta-strands of each monomer intercalate to form a hydrophobic core, while the alpha-helices form wings that extend away from the core.</text>
</comment>
<dbReference type="PANTHER" id="PTHR34984:SF1">
    <property type="entry name" value="CARBON STORAGE REGULATOR"/>
    <property type="match status" value="1"/>
</dbReference>
<keyword evidence="2 5" id="KW-0678">Repressor</keyword>
<dbReference type="GO" id="GO:0006109">
    <property type="term" value="P:regulation of carbohydrate metabolic process"/>
    <property type="evidence" value="ECO:0007669"/>
    <property type="project" value="InterPro"/>
</dbReference>
<evidence type="ECO:0000313" key="7">
    <source>
        <dbReference type="EMBL" id="RIX30303.1"/>
    </source>
</evidence>
<keyword evidence="3 5" id="KW-0810">Translation regulation</keyword>
<comment type="caution">
    <text evidence="7">The sequence shown here is derived from an EMBL/GenBank/DDBJ whole genome shotgun (WGS) entry which is preliminary data.</text>
</comment>
<dbReference type="NCBIfam" id="NF002469">
    <property type="entry name" value="PRK01712.1"/>
    <property type="match status" value="1"/>
</dbReference>
<dbReference type="GO" id="GO:0048027">
    <property type="term" value="F:mRNA 5'-UTR binding"/>
    <property type="evidence" value="ECO:0007669"/>
    <property type="project" value="UniProtKB-UniRule"/>
</dbReference>
<accession>A0A3A1U1Q6</accession>
<dbReference type="GO" id="GO:1902208">
    <property type="term" value="P:regulation of bacterial-type flagellum assembly"/>
    <property type="evidence" value="ECO:0007669"/>
    <property type="project" value="UniProtKB-UniRule"/>
</dbReference>
<dbReference type="RefSeq" id="WP_119480666.1">
    <property type="nucleotide sequence ID" value="NZ_QXTG01000001.1"/>
</dbReference>
<feature type="region of interest" description="Disordered" evidence="6">
    <location>
        <begin position="77"/>
        <end position="116"/>
    </location>
</feature>
<gene>
    <name evidence="5 7" type="primary">csrA</name>
    <name evidence="7" type="ORF">D1781_02365</name>
</gene>
<dbReference type="GO" id="GO:0045947">
    <property type="term" value="P:negative regulation of translational initiation"/>
    <property type="evidence" value="ECO:0007669"/>
    <property type="project" value="UniProtKB-UniRule"/>
</dbReference>
<evidence type="ECO:0000256" key="5">
    <source>
        <dbReference type="HAMAP-Rule" id="MF_00167"/>
    </source>
</evidence>
<feature type="compositionally biased region" description="Pro residues" evidence="6">
    <location>
        <begin position="95"/>
        <end position="116"/>
    </location>
</feature>
<keyword evidence="5" id="KW-1005">Bacterial flagellum biogenesis</keyword>
<evidence type="ECO:0000256" key="4">
    <source>
        <dbReference type="ARBA" id="ARBA00022884"/>
    </source>
</evidence>
<sequence>MLVLTRKKGERVMIGDDIVVTVIDVRGDSVRIGFDAPRGVSIQRAEVVNAVREANTGAAASAAQGADLLVGLLNRARKPEAAPQAPSAPEAAAPTTPPAPRSPGAAPKPTPPRPRG</sequence>
<protein>
    <recommendedName>
        <fullName evidence="5">Translational regulator CsrA</fullName>
    </recommendedName>
</protein>
<evidence type="ECO:0000256" key="6">
    <source>
        <dbReference type="SAM" id="MobiDB-lite"/>
    </source>
</evidence>
<keyword evidence="1 5" id="KW-0963">Cytoplasm</keyword>
<dbReference type="Gene3D" id="2.60.40.4380">
    <property type="entry name" value="Translational regulator CsrA"/>
    <property type="match status" value="1"/>
</dbReference>
<dbReference type="InterPro" id="IPR003751">
    <property type="entry name" value="CsrA"/>
</dbReference>
<dbReference type="PANTHER" id="PTHR34984">
    <property type="entry name" value="CARBON STORAGE REGULATOR"/>
    <property type="match status" value="1"/>
</dbReference>
<name>A0A3A1U1Q6_9MICO</name>
<dbReference type="AlphaFoldDB" id="A0A3A1U1Q6"/>
<dbReference type="GO" id="GO:0006402">
    <property type="term" value="P:mRNA catabolic process"/>
    <property type="evidence" value="ECO:0007669"/>
    <property type="project" value="InterPro"/>
</dbReference>
<proteinExistence type="inferred from homology"/>
<keyword evidence="8" id="KW-1185">Reference proteome</keyword>
<evidence type="ECO:0000256" key="2">
    <source>
        <dbReference type="ARBA" id="ARBA00022491"/>
    </source>
</evidence>
<comment type="similarity">
    <text evidence="5">Belongs to the CsrA/RsmA family.</text>
</comment>